<dbReference type="WBParaSite" id="nRc.2.0.1.t08940-RA">
    <property type="protein sequence ID" value="nRc.2.0.1.t08940-RA"/>
    <property type="gene ID" value="nRc.2.0.1.g08940"/>
</dbReference>
<dbReference type="AlphaFoldDB" id="A0A915I525"/>
<evidence type="ECO:0000256" key="1">
    <source>
        <dbReference type="SAM" id="MobiDB-lite"/>
    </source>
</evidence>
<keyword evidence="2" id="KW-1185">Reference proteome</keyword>
<sequence length="134" mass="14990">MTTTMKNANHSNALKISHPVQASKALATNLNPRILMPTALTHLQVVTTPSHPTDRSLNTYAVYPNPNFPLPWEQHIHYNAVPAPYVTRPTDSSGVSSQSSELKSSYRPCPHPQPFRRLLWICTCPTNQLPPPTW</sequence>
<organism evidence="2 3">
    <name type="scientific">Romanomermis culicivorax</name>
    <name type="common">Nematode worm</name>
    <dbReference type="NCBI Taxonomy" id="13658"/>
    <lineage>
        <taxon>Eukaryota</taxon>
        <taxon>Metazoa</taxon>
        <taxon>Ecdysozoa</taxon>
        <taxon>Nematoda</taxon>
        <taxon>Enoplea</taxon>
        <taxon>Dorylaimia</taxon>
        <taxon>Mermithida</taxon>
        <taxon>Mermithoidea</taxon>
        <taxon>Mermithidae</taxon>
        <taxon>Romanomermis</taxon>
    </lineage>
</organism>
<feature type="region of interest" description="Disordered" evidence="1">
    <location>
        <begin position="87"/>
        <end position="107"/>
    </location>
</feature>
<accession>A0A915I525</accession>
<reference evidence="3" key="1">
    <citation type="submission" date="2022-11" db="UniProtKB">
        <authorList>
            <consortium name="WormBaseParasite"/>
        </authorList>
    </citation>
    <scope>IDENTIFICATION</scope>
</reference>
<name>A0A915I525_ROMCU</name>
<proteinExistence type="predicted"/>
<feature type="compositionally biased region" description="Polar residues" evidence="1">
    <location>
        <begin position="89"/>
        <end position="103"/>
    </location>
</feature>
<protein>
    <submittedName>
        <fullName evidence="3">Uncharacterized protein</fullName>
    </submittedName>
</protein>
<evidence type="ECO:0000313" key="2">
    <source>
        <dbReference type="Proteomes" id="UP000887565"/>
    </source>
</evidence>
<evidence type="ECO:0000313" key="3">
    <source>
        <dbReference type="WBParaSite" id="nRc.2.0.1.t08940-RA"/>
    </source>
</evidence>
<dbReference type="Proteomes" id="UP000887565">
    <property type="component" value="Unplaced"/>
</dbReference>